<feature type="transmembrane region" description="Helical" evidence="4">
    <location>
        <begin position="154"/>
        <end position="175"/>
    </location>
</feature>
<comment type="catalytic activity">
    <reaction evidence="1">
        <text>ATP + protein L-histidine = ADP + protein N-phospho-L-histidine.</text>
        <dbReference type="EC" id="2.7.13.3"/>
    </reaction>
</comment>
<dbReference type="Gene3D" id="3.30.565.10">
    <property type="entry name" value="Histidine kinase-like ATPase, C-terminal domain"/>
    <property type="match status" value="1"/>
</dbReference>
<evidence type="ECO:0000256" key="1">
    <source>
        <dbReference type="ARBA" id="ARBA00000085"/>
    </source>
</evidence>
<dbReference type="Gene3D" id="1.10.287.130">
    <property type="match status" value="1"/>
</dbReference>
<comment type="caution">
    <text evidence="6">The sequence shown here is derived from an EMBL/GenBank/DDBJ whole genome shotgun (WGS) entry which is preliminary data.</text>
</comment>
<dbReference type="GO" id="GO:0000155">
    <property type="term" value="F:phosphorelay sensor kinase activity"/>
    <property type="evidence" value="ECO:0007669"/>
    <property type="project" value="InterPro"/>
</dbReference>
<dbReference type="Proteomes" id="UP000187526">
    <property type="component" value="Unassembled WGS sequence"/>
</dbReference>
<dbReference type="PANTHER" id="PTHR43065">
    <property type="entry name" value="SENSOR HISTIDINE KINASE"/>
    <property type="match status" value="1"/>
</dbReference>
<dbReference type="PROSITE" id="PS50109">
    <property type="entry name" value="HIS_KIN"/>
    <property type="match status" value="1"/>
</dbReference>
<dbReference type="InterPro" id="IPR003661">
    <property type="entry name" value="HisK_dim/P_dom"/>
</dbReference>
<dbReference type="EMBL" id="MTHD01000003">
    <property type="protein sequence ID" value="OMG53635.1"/>
    <property type="molecule type" value="Genomic_DNA"/>
</dbReference>
<dbReference type="STRING" id="418702.BJN45_09355"/>
<evidence type="ECO:0000313" key="7">
    <source>
        <dbReference type="Proteomes" id="UP000187526"/>
    </source>
</evidence>
<evidence type="ECO:0000256" key="2">
    <source>
        <dbReference type="ARBA" id="ARBA00012438"/>
    </source>
</evidence>
<dbReference type="SMART" id="SM00388">
    <property type="entry name" value="HisKA"/>
    <property type="match status" value="1"/>
</dbReference>
<dbReference type="InterPro" id="IPR005467">
    <property type="entry name" value="His_kinase_dom"/>
</dbReference>
<dbReference type="CDD" id="cd00082">
    <property type="entry name" value="HisKA"/>
    <property type="match status" value="1"/>
</dbReference>
<feature type="transmembrane region" description="Helical" evidence="4">
    <location>
        <begin position="50"/>
        <end position="73"/>
    </location>
</feature>
<accession>A0A1R1I4J5</accession>
<evidence type="ECO:0000259" key="5">
    <source>
        <dbReference type="PROSITE" id="PS50109"/>
    </source>
</evidence>
<feature type="transmembrane region" description="Helical" evidence="4">
    <location>
        <begin position="94"/>
        <end position="120"/>
    </location>
</feature>
<evidence type="ECO:0000256" key="3">
    <source>
        <dbReference type="ARBA" id="ARBA00022553"/>
    </source>
</evidence>
<dbReference type="Pfam" id="PF02518">
    <property type="entry name" value="HATPase_c"/>
    <property type="match status" value="1"/>
</dbReference>
<dbReference type="EC" id="2.7.13.3" evidence="2"/>
<keyword evidence="4" id="KW-0812">Transmembrane</keyword>
<dbReference type="InterPro" id="IPR036097">
    <property type="entry name" value="HisK_dim/P_sf"/>
</dbReference>
<dbReference type="InterPro" id="IPR036890">
    <property type="entry name" value="HATPase_C_sf"/>
</dbReference>
<evidence type="ECO:0000313" key="6">
    <source>
        <dbReference type="EMBL" id="OMG53635.1"/>
    </source>
</evidence>
<evidence type="ECO:0000256" key="4">
    <source>
        <dbReference type="SAM" id="Phobius"/>
    </source>
</evidence>
<dbReference type="SUPFAM" id="SSF55874">
    <property type="entry name" value="ATPase domain of HSP90 chaperone/DNA topoisomerase II/histidine kinase"/>
    <property type="match status" value="1"/>
</dbReference>
<keyword evidence="4" id="KW-0472">Membrane</keyword>
<protein>
    <recommendedName>
        <fullName evidence="2">histidine kinase</fullName>
        <ecNumber evidence="2">2.7.13.3</ecNumber>
    </recommendedName>
</protein>
<dbReference type="AlphaFoldDB" id="A0A1R1I4J5"/>
<reference evidence="6 7" key="1">
    <citation type="submission" date="2016-10" db="EMBL/GenBank/DDBJ databases">
        <title>Alkaliphiles isolated from bioreactors.</title>
        <authorList>
            <person name="Salah Z."/>
            <person name="Rout S.P."/>
            <person name="Humphreys P.N."/>
        </authorList>
    </citation>
    <scope>NUCLEOTIDE SEQUENCE [LARGE SCALE GENOMIC DNA]</scope>
    <source>
        <strain evidence="6 7">ZS02</strain>
    </source>
</reference>
<keyword evidence="4" id="KW-1133">Transmembrane helix</keyword>
<sequence length="523" mass="56932">MQGWLTTTWEANWRSFLYFNLYRLLLGGLCFVALLFPNEWTVRLNLLPSGFNFSLLAIYILVTAGGMVLARLWQRHFNFQLSTQVIVDVLVINTLMYIAGGVSSGFGLVLLISLAAASLVGQGRLVLFYAALATLAALFSQTVGILYRGIDQGSIVQAGFISAGYFATAILARLLGQRIMINEDLARRRGIALDNQIRINQRVVERMQDGVLIVSRDGQVVRHNPMAAWLLGLPERGNLAEHAPTLDAALALWRAGGGNDSVMFLGGGNAELGARFESTASSDGEVLVFVEDIGRIKEQAKQLKLAALGRLTASIAHEIRNPLSAISHAGELLKEERRGDIYERLLRIIGDNTARLDRIVSDVLELGRQKQPQGESIPLGGFLEDFAVDLLANENLPATTITLDVPDGVFMCFDRAHLHQVMWNLVGNGLRHSSRSPGALHIKVVPGARQGWVELHVSDDGPGVPAELRDQVFEPFFTTHTQGTGLGLFIARELCVANGGSLVLAPESVGAHFIVTGRIDTCP</sequence>
<keyword evidence="7" id="KW-1185">Reference proteome</keyword>
<keyword evidence="3" id="KW-0597">Phosphoprotein</keyword>
<dbReference type="Pfam" id="PF25323">
    <property type="entry name" value="6TM_PilS"/>
    <property type="match status" value="1"/>
</dbReference>
<name>A0A1R1I4J5_9RHOO</name>
<dbReference type="Pfam" id="PF00512">
    <property type="entry name" value="HisKA"/>
    <property type="match status" value="1"/>
</dbReference>
<dbReference type="InterPro" id="IPR004358">
    <property type="entry name" value="Sig_transdc_His_kin-like_C"/>
</dbReference>
<feature type="transmembrane region" description="Helical" evidence="4">
    <location>
        <begin position="21"/>
        <end position="38"/>
    </location>
</feature>
<dbReference type="RefSeq" id="WP_076094518.1">
    <property type="nucleotide sequence ID" value="NZ_MTHD01000003.1"/>
</dbReference>
<feature type="domain" description="Histidine kinase" evidence="5">
    <location>
        <begin position="314"/>
        <end position="521"/>
    </location>
</feature>
<proteinExistence type="predicted"/>
<feature type="transmembrane region" description="Helical" evidence="4">
    <location>
        <begin position="126"/>
        <end position="147"/>
    </location>
</feature>
<dbReference type="SMART" id="SM00387">
    <property type="entry name" value="HATPase_c"/>
    <property type="match status" value="1"/>
</dbReference>
<gene>
    <name evidence="6" type="ORF">BJN45_09355</name>
</gene>
<dbReference type="SUPFAM" id="SSF47384">
    <property type="entry name" value="Homodimeric domain of signal transducing histidine kinase"/>
    <property type="match status" value="1"/>
</dbReference>
<organism evidence="6 7">
    <name type="scientific">Azonexus hydrophilus</name>
    <dbReference type="NCBI Taxonomy" id="418702"/>
    <lineage>
        <taxon>Bacteria</taxon>
        <taxon>Pseudomonadati</taxon>
        <taxon>Pseudomonadota</taxon>
        <taxon>Betaproteobacteria</taxon>
        <taxon>Rhodocyclales</taxon>
        <taxon>Azonexaceae</taxon>
        <taxon>Azonexus</taxon>
    </lineage>
</organism>
<dbReference type="InterPro" id="IPR003594">
    <property type="entry name" value="HATPase_dom"/>
</dbReference>
<dbReference type="PRINTS" id="PR00344">
    <property type="entry name" value="BCTRLSENSOR"/>
</dbReference>
<dbReference type="PANTHER" id="PTHR43065:SF52">
    <property type="entry name" value="SENSOR PROTEIN KINASE PILS"/>
    <property type="match status" value="1"/>
</dbReference>